<dbReference type="EMBL" id="PUGF01000002">
    <property type="protein sequence ID" value="PRC94542.1"/>
    <property type="molecule type" value="Genomic_DNA"/>
</dbReference>
<evidence type="ECO:0000313" key="1">
    <source>
        <dbReference type="EMBL" id="PRC94542.1"/>
    </source>
</evidence>
<dbReference type="Proteomes" id="UP000237839">
    <property type="component" value="Unassembled WGS sequence"/>
</dbReference>
<comment type="caution">
    <text evidence="1">The sequence shown here is derived from an EMBL/GenBank/DDBJ whole genome shotgun (WGS) entry which is preliminary data.</text>
</comment>
<dbReference type="Pfam" id="PF19531">
    <property type="entry name" value="DUF6058"/>
    <property type="match status" value="1"/>
</dbReference>
<dbReference type="InterPro" id="IPR045694">
    <property type="entry name" value="DUF6058"/>
</dbReference>
<protein>
    <recommendedName>
        <fullName evidence="3">Orphan protein</fullName>
    </recommendedName>
</protein>
<organism evidence="1 2">
    <name type="scientific">Solimicrobium silvestre</name>
    <dbReference type="NCBI Taxonomy" id="2099400"/>
    <lineage>
        <taxon>Bacteria</taxon>
        <taxon>Pseudomonadati</taxon>
        <taxon>Pseudomonadota</taxon>
        <taxon>Betaproteobacteria</taxon>
        <taxon>Burkholderiales</taxon>
        <taxon>Oxalobacteraceae</taxon>
        <taxon>Solimicrobium</taxon>
    </lineage>
</organism>
<gene>
    <name evidence="1" type="ORF">S2091_0545</name>
</gene>
<reference evidence="1 2" key="1">
    <citation type="submission" date="2018-02" db="EMBL/GenBank/DDBJ databases">
        <title>Solimicrobium silvestre gen. nov., sp. nov., isolated from alpine forest soil.</title>
        <authorList>
            <person name="Margesin R."/>
            <person name="Albuquerque L."/>
            <person name="Zhang D.-C."/>
            <person name="Froufe H.J.C."/>
            <person name="Severino R."/>
            <person name="Roxo I."/>
            <person name="Egas C."/>
            <person name="Da Costa M.S."/>
        </authorList>
    </citation>
    <scope>NUCLEOTIDE SEQUENCE [LARGE SCALE GENOMIC DNA]</scope>
    <source>
        <strain evidence="1 2">S20-91</strain>
    </source>
</reference>
<dbReference type="OrthoDB" id="7840905at2"/>
<name>A0A2S9H3I3_9BURK</name>
<dbReference type="AlphaFoldDB" id="A0A2S9H3I3"/>
<evidence type="ECO:0008006" key="3">
    <source>
        <dbReference type="Google" id="ProtNLM"/>
    </source>
</evidence>
<dbReference type="RefSeq" id="WP_105530269.1">
    <property type="nucleotide sequence ID" value="NZ_PUGF01000002.1"/>
</dbReference>
<evidence type="ECO:0000313" key="2">
    <source>
        <dbReference type="Proteomes" id="UP000237839"/>
    </source>
</evidence>
<proteinExistence type="predicted"/>
<accession>A0A2S9H3I3</accession>
<keyword evidence="2" id="KW-1185">Reference proteome</keyword>
<sequence length="213" mass="24290">MELIHYLNNEFFTQQQLLVASEIDLSELETLQLKGLMPRPSYSLKLDLSCNSFFGLHQEQANLDYYAKSYAGWIAEIRPLTSSADAFRLFSDRYKARLRQLYAALDLRTHNEKLNAGLDAHITSEWTHFLAGIYGLCTKSGLPEDIAAKELAIMIINQITELRANPILSQTERARLTVAVNLLDEASSSFAPHEVLRSSRHRLIDQMRINYSL</sequence>